<reference evidence="2 3" key="1">
    <citation type="submission" date="2019-03" db="EMBL/GenBank/DDBJ databases">
        <title>Diversity of the mouse oral microbiome.</title>
        <authorList>
            <person name="Joseph S."/>
            <person name="Aduse-Opoku J."/>
            <person name="Curtis M."/>
            <person name="Wade W."/>
            <person name="Hashim A."/>
        </authorList>
    </citation>
    <scope>NUCLEOTIDE SEQUENCE [LARGE SCALE GENOMIC DNA]</scope>
    <source>
        <strain evidence="2 3">P1012</strain>
    </source>
</reference>
<dbReference type="SUPFAM" id="SSF50800">
    <property type="entry name" value="PK beta-barrel domain-like"/>
    <property type="match status" value="1"/>
</dbReference>
<keyword evidence="3" id="KW-1185">Reference proteome</keyword>
<dbReference type="EMBL" id="SPQB01000004">
    <property type="protein sequence ID" value="TFU33981.1"/>
    <property type="molecule type" value="Genomic_DNA"/>
</dbReference>
<sequence length="264" mass="28467">MPHVRALFRYPLKGFTPEPRQSLTVGPDGRVEGDRVLAFRFADAAVPEDRDGLDYWPKTRGLALVDFPGLARLGVTYDAAGQRVRVSLGDDVLADEGLDEEGRERLTDAVTAYVLGTPDGRRLRAEGRLPLRLVGDGVASRFQDRPRGYVSLHGGASVVALDAITDAPVDDRRFRSNVVLDGVAAWAELGWTGRVTIGDVAFEVQQPIGRCVAVHANPDTGERDARLLQTLTRDIGQDAPTLGILLLPVDGGGVIRVGDEVRVG</sequence>
<name>A0A4Y9FYK9_9MICO</name>
<dbReference type="Proteomes" id="UP000298358">
    <property type="component" value="Unassembled WGS sequence"/>
</dbReference>
<evidence type="ECO:0000313" key="2">
    <source>
        <dbReference type="EMBL" id="TFU33981.1"/>
    </source>
</evidence>
<gene>
    <name evidence="2" type="ORF">E4U02_03345</name>
</gene>
<dbReference type="Pfam" id="PF03473">
    <property type="entry name" value="MOSC"/>
    <property type="match status" value="1"/>
</dbReference>
<dbReference type="GO" id="GO:0003824">
    <property type="term" value="F:catalytic activity"/>
    <property type="evidence" value="ECO:0007669"/>
    <property type="project" value="InterPro"/>
</dbReference>
<dbReference type="RefSeq" id="WP_135113179.1">
    <property type="nucleotide sequence ID" value="NZ_JADGLL010000004.1"/>
</dbReference>
<dbReference type="OrthoDB" id="9793178at2"/>
<proteinExistence type="predicted"/>
<organism evidence="2 3">
    <name type="scientific">Microbacterium paludicola</name>
    <dbReference type="NCBI Taxonomy" id="300019"/>
    <lineage>
        <taxon>Bacteria</taxon>
        <taxon>Bacillati</taxon>
        <taxon>Actinomycetota</taxon>
        <taxon>Actinomycetes</taxon>
        <taxon>Micrococcales</taxon>
        <taxon>Microbacteriaceae</taxon>
        <taxon>Microbacterium</taxon>
    </lineage>
</organism>
<dbReference type="GO" id="GO:0030151">
    <property type="term" value="F:molybdenum ion binding"/>
    <property type="evidence" value="ECO:0007669"/>
    <property type="project" value="InterPro"/>
</dbReference>
<dbReference type="PROSITE" id="PS51340">
    <property type="entry name" value="MOSC"/>
    <property type="match status" value="1"/>
</dbReference>
<feature type="domain" description="MOSC" evidence="1">
    <location>
        <begin position="121"/>
        <end position="264"/>
    </location>
</feature>
<dbReference type="InterPro" id="IPR011037">
    <property type="entry name" value="Pyrv_Knase-like_insert_dom_sf"/>
</dbReference>
<comment type="caution">
    <text evidence="2">The sequence shown here is derived from an EMBL/GenBank/DDBJ whole genome shotgun (WGS) entry which is preliminary data.</text>
</comment>
<protein>
    <submittedName>
        <fullName evidence="2">MOSC domain-containing protein</fullName>
    </submittedName>
</protein>
<evidence type="ECO:0000259" key="1">
    <source>
        <dbReference type="PROSITE" id="PS51340"/>
    </source>
</evidence>
<evidence type="ECO:0000313" key="3">
    <source>
        <dbReference type="Proteomes" id="UP000298358"/>
    </source>
</evidence>
<dbReference type="GO" id="GO:0030170">
    <property type="term" value="F:pyridoxal phosphate binding"/>
    <property type="evidence" value="ECO:0007669"/>
    <property type="project" value="InterPro"/>
</dbReference>
<accession>A0A4Y9FYK9</accession>
<dbReference type="AlphaFoldDB" id="A0A4Y9FYK9"/>
<dbReference type="InterPro" id="IPR005302">
    <property type="entry name" value="MoCF_Sase_C"/>
</dbReference>